<dbReference type="Proteomes" id="UP000824881">
    <property type="component" value="Unassembled WGS sequence"/>
</dbReference>
<name>A0ACB7IUY4_PLECO</name>
<keyword evidence="2" id="KW-1185">Reference proteome</keyword>
<evidence type="ECO:0000313" key="2">
    <source>
        <dbReference type="Proteomes" id="UP000824881"/>
    </source>
</evidence>
<protein>
    <submittedName>
        <fullName evidence="1">Uncharacterized protein</fullName>
    </submittedName>
</protein>
<accession>A0ACB7IUY4</accession>
<evidence type="ECO:0000313" key="1">
    <source>
        <dbReference type="EMBL" id="KAG9221535.1"/>
    </source>
</evidence>
<proteinExistence type="predicted"/>
<sequence>MSGFSFDRDSLEYALWGHEARRIGASELLTTASTEPSLNEEAPAAQCVAPHQLNAPADSFGVLDPAYWEQPNASTATTPGLEDSLPALPAVEWELDYLYYSGAGLEPAMTYDSGHGGNYDYGGDYPAPSQHDYEASLTPPSGLGPTPLQTLSQHCDGTLQDYSAALVAPEPPLRTAPPDYFVPQIPQQYIDAYDYDYFLDGFEESQAQIAAPAISAPPPFVQPSAKPLSAIGRPNEPVGTPQAVTLKRKRGAAPKGGKGKGKAREDQENVADNSSAVDHGHAEQGQDVNPRQGRPRKSAPGEQPVTHMRRRYKKNGPLSTCSLCNVTMLSPQGHSDVCTVRLPHAICPDCGKEFANDRGDSVERHRKSGSCKGLPATQASTVGITAWQGTQFTYTHTMNGENGATHATYDANVGGVVGDHDDDYPSNDSVEYENVAGPSSVTLEDLPKPTNKGKGKAARSKAKN</sequence>
<gene>
    <name evidence="1" type="ORF">CCMSSC00406_0009358</name>
</gene>
<dbReference type="EMBL" id="WQMT02000006">
    <property type="protein sequence ID" value="KAG9221535.1"/>
    <property type="molecule type" value="Genomic_DNA"/>
</dbReference>
<reference evidence="1 2" key="1">
    <citation type="journal article" date="2021" name="Appl. Environ. Microbiol.">
        <title>Genetic linkage and physical mapping for an oyster mushroom Pleurotus cornucopiae and QTL analysis for the trait cap color.</title>
        <authorList>
            <person name="Zhang Y."/>
            <person name="Gao W."/>
            <person name="Sonnenberg A."/>
            <person name="Chen Q."/>
            <person name="Zhang J."/>
            <person name="Huang C."/>
        </authorList>
    </citation>
    <scope>NUCLEOTIDE SEQUENCE [LARGE SCALE GENOMIC DNA]</scope>
    <source>
        <strain evidence="1">CCMSSC00406</strain>
    </source>
</reference>
<organism evidence="1 2">
    <name type="scientific">Pleurotus cornucopiae</name>
    <name type="common">Cornucopia mushroom</name>
    <dbReference type="NCBI Taxonomy" id="5321"/>
    <lineage>
        <taxon>Eukaryota</taxon>
        <taxon>Fungi</taxon>
        <taxon>Dikarya</taxon>
        <taxon>Basidiomycota</taxon>
        <taxon>Agaricomycotina</taxon>
        <taxon>Agaricomycetes</taxon>
        <taxon>Agaricomycetidae</taxon>
        <taxon>Agaricales</taxon>
        <taxon>Pleurotineae</taxon>
        <taxon>Pleurotaceae</taxon>
        <taxon>Pleurotus</taxon>
    </lineage>
</organism>
<comment type="caution">
    <text evidence="1">The sequence shown here is derived from an EMBL/GenBank/DDBJ whole genome shotgun (WGS) entry which is preliminary data.</text>
</comment>